<dbReference type="PANTHER" id="PTHR36838:SF1">
    <property type="entry name" value="SLR1864 PROTEIN"/>
    <property type="match status" value="1"/>
</dbReference>
<dbReference type="AlphaFoldDB" id="A0A5C4WU08"/>
<dbReference type="GO" id="GO:0055085">
    <property type="term" value="P:transmembrane transport"/>
    <property type="evidence" value="ECO:0007669"/>
    <property type="project" value="InterPro"/>
</dbReference>
<comment type="subcellular location">
    <subcellularLocation>
        <location evidence="1">Membrane</location>
        <topology evidence="1">Multi-pass membrane protein</topology>
    </subcellularLocation>
</comment>
<organism evidence="7 8">
    <name type="scientific">Nonomuraea phyllanthi</name>
    <dbReference type="NCBI Taxonomy" id="2219224"/>
    <lineage>
        <taxon>Bacteria</taxon>
        <taxon>Bacillati</taxon>
        <taxon>Actinomycetota</taxon>
        <taxon>Actinomycetes</taxon>
        <taxon>Streptosporangiales</taxon>
        <taxon>Streptosporangiaceae</taxon>
        <taxon>Nonomuraea</taxon>
    </lineage>
</organism>
<keyword evidence="4" id="KW-0812">Transmembrane</keyword>
<keyword evidence="3" id="KW-1003">Cell membrane</keyword>
<dbReference type="PANTHER" id="PTHR36838">
    <property type="entry name" value="AUXIN EFFLUX CARRIER FAMILY PROTEIN"/>
    <property type="match status" value="1"/>
</dbReference>
<dbReference type="InterPro" id="IPR004776">
    <property type="entry name" value="Mem_transp_PIN-like"/>
</dbReference>
<dbReference type="Proteomes" id="UP000312512">
    <property type="component" value="Unassembled WGS sequence"/>
</dbReference>
<dbReference type="EMBL" id="VDLX02000002">
    <property type="protein sequence ID" value="KAB8196706.1"/>
    <property type="molecule type" value="Genomic_DNA"/>
</dbReference>
<dbReference type="OrthoDB" id="5405318at2"/>
<reference evidence="7 8" key="1">
    <citation type="submission" date="2019-10" db="EMBL/GenBank/DDBJ databases">
        <title>Nonomuraea sp. nov., isolated from Phyllanthus amarus.</title>
        <authorList>
            <person name="Klykleung N."/>
            <person name="Tanasupawat S."/>
        </authorList>
    </citation>
    <scope>NUCLEOTIDE SEQUENCE [LARGE SCALE GENOMIC DNA]</scope>
    <source>
        <strain evidence="7 8">PA1-10</strain>
    </source>
</reference>
<evidence type="ECO:0000313" key="7">
    <source>
        <dbReference type="EMBL" id="KAB8196706.1"/>
    </source>
</evidence>
<gene>
    <name evidence="7" type="ORF">FH608_008355</name>
</gene>
<comment type="caution">
    <text evidence="7">The sequence shown here is derived from an EMBL/GenBank/DDBJ whole genome shotgun (WGS) entry which is preliminary data.</text>
</comment>
<evidence type="ECO:0000256" key="5">
    <source>
        <dbReference type="ARBA" id="ARBA00022989"/>
    </source>
</evidence>
<evidence type="ECO:0000256" key="1">
    <source>
        <dbReference type="ARBA" id="ARBA00004141"/>
    </source>
</evidence>
<dbReference type="Pfam" id="PF03547">
    <property type="entry name" value="Mem_trans"/>
    <property type="match status" value="2"/>
</dbReference>
<keyword evidence="8" id="KW-1185">Reference proteome</keyword>
<evidence type="ECO:0000256" key="3">
    <source>
        <dbReference type="ARBA" id="ARBA00022475"/>
    </source>
</evidence>
<dbReference type="GO" id="GO:0016020">
    <property type="term" value="C:membrane"/>
    <property type="evidence" value="ECO:0007669"/>
    <property type="project" value="UniProtKB-SubCell"/>
</dbReference>
<sequence length="313" mass="32316">MSGVVAAFAALVSVAVIGYLIGTVGLLRASDELVLSRLAFFVATPALMFVTVSRADLATIFSPVLLTQVVAVACAQLVFVLVSRLVWRRDRRETTIGALASSYVNAGNLGVPISIYVLGDGALVAPILLFQLIVLTPVSFLILDKGGRSKRAALLLPLRNPLTVASLLGLALAAGGISLPVPVMRPVELLGGAAVPVALLAYGLSLYGSRRASTDPTDSTTRDPNGAGRDVALAVALKAVVQPAVAYLTARLALGLDGGDLLAATLFAALPTAQNIYVYAVNYDTGRRLARSTILLTTGLSIPIMTTIGAVLG</sequence>
<evidence type="ECO:0000256" key="6">
    <source>
        <dbReference type="ARBA" id="ARBA00023136"/>
    </source>
</evidence>
<dbReference type="RefSeq" id="WP_139629767.1">
    <property type="nucleotide sequence ID" value="NZ_VDLX02000002.1"/>
</dbReference>
<proteinExistence type="predicted"/>
<name>A0A5C4WU08_9ACTN</name>
<keyword evidence="5" id="KW-1133">Transmembrane helix</keyword>
<evidence type="ECO:0000313" key="8">
    <source>
        <dbReference type="Proteomes" id="UP000312512"/>
    </source>
</evidence>
<protein>
    <submittedName>
        <fullName evidence="7">AEC family transporter</fullName>
    </submittedName>
</protein>
<keyword evidence="2" id="KW-0813">Transport</keyword>
<evidence type="ECO:0000256" key="4">
    <source>
        <dbReference type="ARBA" id="ARBA00022692"/>
    </source>
</evidence>
<accession>A0A5C4WU08</accession>
<evidence type="ECO:0000256" key="2">
    <source>
        <dbReference type="ARBA" id="ARBA00022448"/>
    </source>
</evidence>
<keyword evidence="6" id="KW-0472">Membrane</keyword>